<dbReference type="RefSeq" id="WP_055249013.1">
    <property type="nucleotide sequence ID" value="NZ_BSCI01000016.1"/>
</dbReference>
<protein>
    <recommendedName>
        <fullName evidence="4">DUF1700 domain-containing protein</fullName>
    </recommendedName>
</protein>
<accession>A0AA37QQD3</accession>
<evidence type="ECO:0000256" key="1">
    <source>
        <dbReference type="SAM" id="Phobius"/>
    </source>
</evidence>
<name>A0AA37QQD3_9FIRM</name>
<gene>
    <name evidence="2" type="ORF">comes_24640</name>
</gene>
<feature type="transmembrane region" description="Helical" evidence="1">
    <location>
        <begin position="84"/>
        <end position="103"/>
    </location>
</feature>
<feature type="transmembrane region" description="Helical" evidence="1">
    <location>
        <begin position="109"/>
        <end position="142"/>
    </location>
</feature>
<reference evidence="2" key="2">
    <citation type="submission" date="2022-11" db="EMBL/GenBank/DDBJ databases">
        <title>Draft genome sequence of Coprococcus comes strain 31264.</title>
        <authorList>
            <person name="Hisatomi A."/>
            <person name="Ohkuma M."/>
            <person name="Sakamoto M."/>
        </authorList>
    </citation>
    <scope>NUCLEOTIDE SEQUENCE</scope>
    <source>
        <strain evidence="2">JCM 31264</strain>
    </source>
</reference>
<dbReference type="Proteomes" id="UP001145109">
    <property type="component" value="Unassembled WGS sequence"/>
</dbReference>
<evidence type="ECO:0008006" key="4">
    <source>
        <dbReference type="Google" id="ProtNLM"/>
    </source>
</evidence>
<proteinExistence type="predicted"/>
<comment type="caution">
    <text evidence="2">The sequence shown here is derived from an EMBL/GenBank/DDBJ whole genome shotgun (WGS) entry which is preliminary data.</text>
</comment>
<organism evidence="2 3">
    <name type="scientific">Coprococcus comes</name>
    <dbReference type="NCBI Taxonomy" id="410072"/>
    <lineage>
        <taxon>Bacteria</taxon>
        <taxon>Bacillati</taxon>
        <taxon>Bacillota</taxon>
        <taxon>Clostridia</taxon>
        <taxon>Lachnospirales</taxon>
        <taxon>Lachnospiraceae</taxon>
        <taxon>Coprococcus</taxon>
    </lineage>
</organism>
<evidence type="ECO:0000313" key="2">
    <source>
        <dbReference type="EMBL" id="GLG87918.1"/>
    </source>
</evidence>
<evidence type="ECO:0000313" key="3">
    <source>
        <dbReference type="Proteomes" id="UP001145109"/>
    </source>
</evidence>
<keyword evidence="1" id="KW-0472">Membrane</keyword>
<reference evidence="2" key="1">
    <citation type="submission" date="2022-09" db="EMBL/GenBank/DDBJ databases">
        <title>Draft genome sequence of Coprococcus comes strain 31264.</title>
        <authorList>
            <person name="Atsushi H."/>
            <person name="Moriya O."/>
            <person name="Mitsuo S."/>
        </authorList>
    </citation>
    <scope>NUCLEOTIDE SEQUENCE</scope>
    <source>
        <strain evidence="2">JCM 31264</strain>
    </source>
</reference>
<keyword evidence="1" id="KW-1133">Transmembrane helix</keyword>
<sequence length="208" mass="22874">MESTESEDIRTGVLTAVSTRQEEMTIIKTAIRRHMEKASHRMTGLHFQKDSILIQPILIRDIHMREIRDMVRVRRQKCHGRNPVPARFILIICILLIGLPIVVPTALGLLLAAFGVLVVLAISAIAIWVAAVATAAVGILLGIHGFGQLFYSPALGIGMLGVGCLLLALGAVFTVLIGWGCIKLIPMMFRGFVNLCRIPFQKKRGECR</sequence>
<dbReference type="EMBL" id="BSCI01000016">
    <property type="protein sequence ID" value="GLG87918.1"/>
    <property type="molecule type" value="Genomic_DNA"/>
</dbReference>
<dbReference type="AlphaFoldDB" id="A0AA37QQD3"/>
<keyword evidence="1" id="KW-0812">Transmembrane</keyword>